<dbReference type="CDD" id="cd05403">
    <property type="entry name" value="NT_KNTase_like"/>
    <property type="match status" value="1"/>
</dbReference>
<evidence type="ECO:0000256" key="3">
    <source>
        <dbReference type="ARBA" id="ARBA00048696"/>
    </source>
</evidence>
<sequence length="122" mass="14493">MSGRDLYVLEARINRRNYREFVSRWREWGERIARVARRLLGEGTRVFVFGSAVKGEALPGSDLDVLIVSDGVPEDLEDRVDLIREFERELDLPERHPIEFHLATPEEYEEVWRVLLDEYEEF</sequence>
<dbReference type="InterPro" id="IPR002934">
    <property type="entry name" value="Polymerase_NTP_transf_dom"/>
</dbReference>
<dbReference type="SUPFAM" id="SSF81301">
    <property type="entry name" value="Nucleotidyltransferase"/>
    <property type="match status" value="1"/>
</dbReference>
<dbReference type="GO" id="GO:0070733">
    <property type="term" value="F:AMPylase activity"/>
    <property type="evidence" value="ECO:0007669"/>
    <property type="project" value="UniProtKB-EC"/>
</dbReference>
<comment type="catalytic activity">
    <reaction evidence="3">
        <text>L-tyrosyl-[protein] + ATP = O-(5'-adenylyl)-L-tyrosyl-[protein] + diphosphate</text>
        <dbReference type="Rhea" id="RHEA:54288"/>
        <dbReference type="Rhea" id="RHEA-COMP:10136"/>
        <dbReference type="Rhea" id="RHEA-COMP:13846"/>
        <dbReference type="ChEBI" id="CHEBI:30616"/>
        <dbReference type="ChEBI" id="CHEBI:33019"/>
        <dbReference type="ChEBI" id="CHEBI:46858"/>
        <dbReference type="ChEBI" id="CHEBI:83624"/>
        <dbReference type="EC" id="2.7.7.108"/>
    </reaction>
</comment>
<comment type="caution">
    <text evidence="5">The sequence shown here is derived from an EMBL/GenBank/DDBJ whole genome shotgun (WGS) entry which is preliminary data.</text>
</comment>
<feature type="domain" description="Polymerase nucleotidyl transferase" evidence="4">
    <location>
        <begin position="32"/>
        <end position="100"/>
    </location>
</feature>
<dbReference type="EMBL" id="DUJS01000001">
    <property type="protein sequence ID" value="HII69773.1"/>
    <property type="molecule type" value="Genomic_DNA"/>
</dbReference>
<organism evidence="5 6">
    <name type="scientific">Methanopyrus kandleri</name>
    <dbReference type="NCBI Taxonomy" id="2320"/>
    <lineage>
        <taxon>Archaea</taxon>
        <taxon>Methanobacteriati</taxon>
        <taxon>Methanobacteriota</taxon>
        <taxon>Methanomada group</taxon>
        <taxon>Methanopyri</taxon>
        <taxon>Methanopyrales</taxon>
        <taxon>Methanopyraceae</taxon>
        <taxon>Methanopyrus</taxon>
    </lineage>
</organism>
<dbReference type="InterPro" id="IPR043519">
    <property type="entry name" value="NT_sf"/>
</dbReference>
<name>A0A832TBE6_9EURY</name>
<protein>
    <recommendedName>
        <fullName evidence="1">protein adenylyltransferase</fullName>
        <ecNumber evidence="1">2.7.7.108</ecNumber>
    </recommendedName>
</protein>
<evidence type="ECO:0000313" key="6">
    <source>
        <dbReference type="Proteomes" id="UP000619545"/>
    </source>
</evidence>
<evidence type="ECO:0000313" key="5">
    <source>
        <dbReference type="EMBL" id="HII69773.1"/>
    </source>
</evidence>
<dbReference type="PANTHER" id="PTHR37030">
    <property type="entry name" value="NUCLEOTIDYLTRANSFERASE"/>
    <property type="match status" value="1"/>
</dbReference>
<comment type="catalytic activity">
    <reaction evidence="2">
        <text>O-(5'-adenylyl)-L-tyrosyl-[protein] + ATP = O-[5'-(adenylyl-(5'-&gt;3')-adenylyl)]-L-tyrosyl-[protein] + diphosphate</text>
        <dbReference type="Rhea" id="RHEA:66528"/>
        <dbReference type="Rhea" id="RHEA-COMP:13846"/>
        <dbReference type="Rhea" id="RHEA-COMP:17046"/>
        <dbReference type="ChEBI" id="CHEBI:30616"/>
        <dbReference type="ChEBI" id="CHEBI:33019"/>
        <dbReference type="ChEBI" id="CHEBI:83624"/>
        <dbReference type="ChEBI" id="CHEBI:167160"/>
    </reaction>
</comment>
<dbReference type="Pfam" id="PF01909">
    <property type="entry name" value="NTP_transf_2"/>
    <property type="match status" value="1"/>
</dbReference>
<keyword evidence="5" id="KW-0808">Transferase</keyword>
<evidence type="ECO:0000256" key="1">
    <source>
        <dbReference type="ARBA" id="ARBA00034531"/>
    </source>
</evidence>
<dbReference type="RefSeq" id="WP_011019505.1">
    <property type="nucleotide sequence ID" value="NZ_DUJS01000001.1"/>
</dbReference>
<dbReference type="OMA" id="CVENIDP"/>
<dbReference type="GeneID" id="1477238"/>
<reference evidence="5" key="1">
    <citation type="journal article" date="2020" name="bioRxiv">
        <title>A rank-normalized archaeal taxonomy based on genome phylogeny resolves widespread incomplete and uneven classifications.</title>
        <authorList>
            <person name="Rinke C."/>
            <person name="Chuvochina M."/>
            <person name="Mussig A.J."/>
            <person name="Chaumeil P.-A."/>
            <person name="Waite D.W."/>
            <person name="Whitman W.B."/>
            <person name="Parks D.H."/>
            <person name="Hugenholtz P."/>
        </authorList>
    </citation>
    <scope>NUCLEOTIDE SEQUENCE</scope>
    <source>
        <strain evidence="5">UBA8853</strain>
    </source>
</reference>
<evidence type="ECO:0000259" key="4">
    <source>
        <dbReference type="Pfam" id="PF01909"/>
    </source>
</evidence>
<gene>
    <name evidence="5" type="ORF">HA336_00895</name>
</gene>
<proteinExistence type="predicted"/>
<accession>A0A832TBE6</accession>
<dbReference type="Proteomes" id="UP000619545">
    <property type="component" value="Unassembled WGS sequence"/>
</dbReference>
<dbReference type="Gene3D" id="3.30.460.10">
    <property type="entry name" value="Beta Polymerase, domain 2"/>
    <property type="match status" value="1"/>
</dbReference>
<dbReference type="PANTHER" id="PTHR37030:SF1">
    <property type="entry name" value="NUCLEOTIDYLTRANSFERASE"/>
    <property type="match status" value="1"/>
</dbReference>
<dbReference type="EC" id="2.7.7.108" evidence="1"/>
<evidence type="ECO:0000256" key="2">
    <source>
        <dbReference type="ARBA" id="ARBA00047518"/>
    </source>
</evidence>
<dbReference type="AlphaFoldDB" id="A0A832TBE6"/>